<evidence type="ECO:0000256" key="1">
    <source>
        <dbReference type="PROSITE-ProRule" id="PRU00339"/>
    </source>
</evidence>
<dbReference type="Pfam" id="PF13441">
    <property type="entry name" value="Gly-zipper_YMGG"/>
    <property type="match status" value="1"/>
</dbReference>
<reference evidence="4 5" key="1">
    <citation type="submission" date="2006-09" db="EMBL/GenBank/DDBJ databases">
        <authorList>
            <person name="Emerson D."/>
            <person name="Ferriera S."/>
            <person name="Johnson J."/>
            <person name="Kravitz S."/>
            <person name="Halpern A."/>
            <person name="Remington K."/>
            <person name="Beeson K."/>
            <person name="Tran B."/>
            <person name="Rogers Y.-H."/>
            <person name="Friedman R."/>
            <person name="Venter J.C."/>
        </authorList>
    </citation>
    <scope>NUCLEOTIDE SEQUENCE [LARGE SCALE GENOMIC DNA]</scope>
    <source>
        <strain evidence="4 5">PV-1</strain>
    </source>
</reference>
<dbReference type="InterPro" id="IPR011990">
    <property type="entry name" value="TPR-like_helical_dom_sf"/>
</dbReference>
<dbReference type="SUPFAM" id="SSF48452">
    <property type="entry name" value="TPR-like"/>
    <property type="match status" value="1"/>
</dbReference>
<dbReference type="InParanoid" id="Q0EW18"/>
<dbReference type="STRING" id="314344.AL013_13385"/>
<dbReference type="InterPro" id="IPR019734">
    <property type="entry name" value="TPR_rpt"/>
</dbReference>
<protein>
    <recommendedName>
        <fullName evidence="3">YMGG-like Gly-zipper domain-containing protein</fullName>
    </recommendedName>
</protein>
<feature type="repeat" description="TPR" evidence="1">
    <location>
        <begin position="126"/>
        <end position="159"/>
    </location>
</feature>
<keyword evidence="5" id="KW-1185">Reference proteome</keyword>
<dbReference type="SMART" id="SM00028">
    <property type="entry name" value="TPR"/>
    <property type="match status" value="1"/>
</dbReference>
<keyword evidence="1" id="KW-0802">TPR repeat</keyword>
<name>Q0EW18_9PROT</name>
<comment type="caution">
    <text evidence="4">The sequence shown here is derived from an EMBL/GenBank/DDBJ whole genome shotgun (WGS) entry which is preliminary data.</text>
</comment>
<dbReference type="HOGENOM" id="CLU_1041322_0_0_0"/>
<dbReference type="PROSITE" id="PS50005">
    <property type="entry name" value="TPR"/>
    <property type="match status" value="1"/>
</dbReference>
<evidence type="ECO:0000259" key="3">
    <source>
        <dbReference type="Pfam" id="PF13441"/>
    </source>
</evidence>
<dbReference type="Proteomes" id="UP000005297">
    <property type="component" value="Unassembled WGS sequence"/>
</dbReference>
<gene>
    <name evidence="4" type="ORF">SPV1_12907</name>
</gene>
<evidence type="ECO:0000313" key="4">
    <source>
        <dbReference type="EMBL" id="EAU53450.1"/>
    </source>
</evidence>
<feature type="compositionally biased region" description="Basic and acidic residues" evidence="2">
    <location>
        <begin position="192"/>
        <end position="267"/>
    </location>
</feature>
<proteinExistence type="predicted"/>
<evidence type="ECO:0000256" key="2">
    <source>
        <dbReference type="SAM" id="MobiDB-lite"/>
    </source>
</evidence>
<feature type="region of interest" description="Disordered" evidence="2">
    <location>
        <begin position="171"/>
        <end position="267"/>
    </location>
</feature>
<accession>Q0EW18</accession>
<dbReference type="EMBL" id="AATS01000023">
    <property type="protein sequence ID" value="EAU53450.1"/>
    <property type="molecule type" value="Genomic_DNA"/>
</dbReference>
<organism evidence="4 5">
    <name type="scientific">Mariprofundus ferrooxydans PV-1</name>
    <dbReference type="NCBI Taxonomy" id="314345"/>
    <lineage>
        <taxon>Bacteria</taxon>
        <taxon>Pseudomonadati</taxon>
        <taxon>Pseudomonadota</taxon>
        <taxon>Candidatius Mariprofundia</taxon>
        <taxon>Mariprofundales</taxon>
        <taxon>Mariprofundaceae</taxon>
        <taxon>Mariprofundus</taxon>
    </lineage>
</organism>
<feature type="domain" description="YMGG-like Gly-zipper" evidence="3">
    <location>
        <begin position="32"/>
        <end position="72"/>
    </location>
</feature>
<sequence length="267" mass="30960">MYLLQEVFMKRYLSIVAIGLLAGCSTAYQQRTATQGAVVGAATGAVIGAQSDQVVEGAVIGGVLGGLVGAMLADNRDDRIHESAPRYHRSNCGRGDIYFSRARHARELNRRIILMRQGIAYCPNNPAAHNDLGVALMLWGDSNGARMHFRQALRFDPQYYPARHNLERMSRYRAPAHYQRPVPVYRQPQRQIPHERIEQRREREPQMRNQRNEDYRSGRQGAERKIKARDPRYKRSSERDRQLQNRDRRNNGYRQNKDDDSRDRRED</sequence>
<evidence type="ECO:0000313" key="5">
    <source>
        <dbReference type="Proteomes" id="UP000005297"/>
    </source>
</evidence>
<dbReference type="Gene3D" id="1.25.40.10">
    <property type="entry name" value="Tetratricopeptide repeat domain"/>
    <property type="match status" value="1"/>
</dbReference>
<dbReference type="AlphaFoldDB" id="Q0EW18"/>
<dbReference type="InterPro" id="IPR027367">
    <property type="entry name" value="Gly-zipper_YMGG"/>
</dbReference>